<protein>
    <submittedName>
        <fullName evidence="1">Polymorphic toxin-type HINT domain-containing protein</fullName>
    </submittedName>
</protein>
<name>A0AAX3MVP7_9BACL</name>
<accession>A0AAX3MVP7</accession>
<dbReference type="EMBL" id="CP118108">
    <property type="protein sequence ID" value="WDI00177.1"/>
    <property type="molecule type" value="Genomic_DNA"/>
</dbReference>
<dbReference type="Proteomes" id="UP001220962">
    <property type="component" value="Chromosome"/>
</dbReference>
<evidence type="ECO:0000313" key="2">
    <source>
        <dbReference type="EMBL" id="WDI00177.1"/>
    </source>
</evidence>
<dbReference type="InterPro" id="IPR030934">
    <property type="entry name" value="Intein_C"/>
</dbReference>
<keyword evidence="4" id="KW-1185">Reference proteome</keyword>
<dbReference type="EMBL" id="CP118101">
    <property type="protein sequence ID" value="WDH80490.1"/>
    <property type="molecule type" value="Genomic_DNA"/>
</dbReference>
<dbReference type="Proteomes" id="UP001221519">
    <property type="component" value="Chromosome"/>
</dbReference>
<dbReference type="SUPFAM" id="SSF51126">
    <property type="entry name" value="Pectin lyase-like"/>
    <property type="match status" value="1"/>
</dbReference>
<dbReference type="InterPro" id="IPR036844">
    <property type="entry name" value="Hint_dom_sf"/>
</dbReference>
<reference evidence="1 4" key="1">
    <citation type="submission" date="2023-02" db="EMBL/GenBank/DDBJ databases">
        <title>Pathogen: clinical or host-associated sample.</title>
        <authorList>
            <person name="Hergert J."/>
            <person name="Casey R."/>
            <person name="Wagner J."/>
            <person name="Young E.L."/>
            <person name="Oakeson K.F."/>
        </authorList>
    </citation>
    <scope>NUCLEOTIDE SEQUENCE</scope>
    <source>
        <strain evidence="2 4">2022CK-00829</strain>
        <strain evidence="1">2022CK-00830</strain>
    </source>
</reference>
<dbReference type="NCBIfam" id="TIGR01443">
    <property type="entry name" value="intein_Cterm"/>
    <property type="match status" value="1"/>
</dbReference>
<evidence type="ECO:0000313" key="3">
    <source>
        <dbReference type="Proteomes" id="UP001220962"/>
    </source>
</evidence>
<evidence type="ECO:0000313" key="1">
    <source>
        <dbReference type="EMBL" id="WDH80490.1"/>
    </source>
</evidence>
<dbReference type="Pfam" id="PF07591">
    <property type="entry name" value="PT-HINT"/>
    <property type="match status" value="1"/>
</dbReference>
<organism evidence="1 3">
    <name type="scientific">Paenibacillus urinalis</name>
    <dbReference type="NCBI Taxonomy" id="521520"/>
    <lineage>
        <taxon>Bacteria</taxon>
        <taxon>Bacillati</taxon>
        <taxon>Bacillota</taxon>
        <taxon>Bacilli</taxon>
        <taxon>Bacillales</taxon>
        <taxon>Paenibacillaceae</taxon>
        <taxon>Paenibacillus</taxon>
    </lineage>
</organism>
<gene>
    <name evidence="1" type="ORF">PUW23_13020</name>
    <name evidence="2" type="ORF">PUW25_12690</name>
</gene>
<sequence>MLVQSDGNTLKIDSIELLHKHKQVTVYNMTVDEFHTYFVSDLGIWVHNSNCEWTAHGYKHFASKNMTWKDTVISTKSGPAKYVLGTDVEALERNVWENGTQVTNGKTWKVMKFDKVIGASEGVETQYVRVEYSGGTIHGHPITQAEYNKLLK</sequence>
<proteinExistence type="predicted"/>
<dbReference type="AlphaFoldDB" id="A0AAX3MVP7"/>
<dbReference type="PROSITE" id="PS50818">
    <property type="entry name" value="INTEIN_C_TER"/>
    <property type="match status" value="1"/>
</dbReference>
<dbReference type="SUPFAM" id="SSF51294">
    <property type="entry name" value="Hedgehog/intein (Hint) domain"/>
    <property type="match status" value="1"/>
</dbReference>
<dbReference type="RefSeq" id="WP_052511931.1">
    <property type="nucleotide sequence ID" value="NZ_CP118101.1"/>
</dbReference>
<dbReference type="InterPro" id="IPR011050">
    <property type="entry name" value="Pectin_lyase_fold/virulence"/>
</dbReference>
<dbReference type="Gene3D" id="2.170.16.10">
    <property type="entry name" value="Hedgehog/Intein (Hint) domain"/>
    <property type="match status" value="1"/>
</dbReference>
<evidence type="ECO:0000313" key="4">
    <source>
        <dbReference type="Proteomes" id="UP001221519"/>
    </source>
</evidence>